<feature type="region of interest" description="Disordered" evidence="1">
    <location>
        <begin position="220"/>
        <end position="249"/>
    </location>
</feature>
<feature type="compositionally biased region" description="Acidic residues" evidence="1">
    <location>
        <begin position="224"/>
        <end position="233"/>
    </location>
</feature>
<sequence length="511" mass="56478">MPRTPRHGRRRRCPSGDRHGRGGCGPRAAKGLLRAPERLPQARATAHGRSLAVDNTTTAAAAAAPLTINGGYDQSGSSSNDSNWWPHNNTMLGRGTMGSIESVEHGIYYHHHSYDDDHDHVDPVSPTRGVKEDISELTKTLTRQLWGVASFLAPPPQSHTPTAEADEEPSDQDREASDSSVIAGIRSDIAEIGGRFRTGISKISGHKAVSEISKIASTFIPFGSEDDDDDAAAEEERSEARLGGGGGGVGGSGVIGVTEEVITFARNISKHPETWLDFPLLPEEDDFEDFDMSDAQQEHALAVERLLPRLAALRIELCPSHMSEGCFWKIYFVLLHPRLNKQDAELLSTPQIVEARAMLQRLQNQTKLEKQAPTIDLSYKKPDQLATPEDKHFSASRDTYESLTPNTQETKATFPEMDLETEKHPILTMEKQVIDKSVIEEELLKPHPSRDKIQPSEVSIEKFDDEDDADDWLKEEDEEETGVPVNTSLPIGNEEDVSFSDLEEDDDDHTK</sequence>
<dbReference type="PROSITE" id="PS50858">
    <property type="entry name" value="BSD"/>
    <property type="match status" value="1"/>
</dbReference>
<dbReference type="InterPro" id="IPR035925">
    <property type="entry name" value="BSD_dom_sf"/>
</dbReference>
<dbReference type="Gene3D" id="1.10.3970.10">
    <property type="entry name" value="BSD domain"/>
    <property type="match status" value="1"/>
</dbReference>
<dbReference type="EMBL" id="LSRQ01006899">
    <property type="protein sequence ID" value="OAY65475.1"/>
    <property type="molecule type" value="Genomic_DNA"/>
</dbReference>
<evidence type="ECO:0000259" key="2">
    <source>
        <dbReference type="PROSITE" id="PS50858"/>
    </source>
</evidence>
<feature type="compositionally biased region" description="Acidic residues" evidence="1">
    <location>
        <begin position="463"/>
        <end position="481"/>
    </location>
</feature>
<feature type="compositionally biased region" description="Basic and acidic residues" evidence="1">
    <location>
        <begin position="382"/>
        <end position="400"/>
    </location>
</feature>
<protein>
    <recommendedName>
        <fullName evidence="2">BSD domain-containing protein</fullName>
    </recommendedName>
</protein>
<dbReference type="AlphaFoldDB" id="A0A199ULL1"/>
<feature type="domain" description="BSD" evidence="2">
    <location>
        <begin position="287"/>
        <end position="339"/>
    </location>
</feature>
<dbReference type="Pfam" id="PF03909">
    <property type="entry name" value="BSD"/>
    <property type="match status" value="1"/>
</dbReference>
<evidence type="ECO:0000256" key="1">
    <source>
        <dbReference type="SAM" id="MobiDB-lite"/>
    </source>
</evidence>
<feature type="compositionally biased region" description="Basic and acidic residues" evidence="1">
    <location>
        <begin position="445"/>
        <end position="462"/>
    </location>
</feature>
<reference evidence="3 4" key="1">
    <citation type="journal article" date="2016" name="DNA Res.">
        <title>The draft genome of MD-2 pineapple using hybrid error correction of long reads.</title>
        <authorList>
            <person name="Redwan R.M."/>
            <person name="Saidin A."/>
            <person name="Kumar S.V."/>
        </authorList>
    </citation>
    <scope>NUCLEOTIDE SEQUENCE [LARGE SCALE GENOMIC DNA]</scope>
    <source>
        <strain evidence="4">cv. MD2</strain>
        <tissue evidence="3">Leaf</tissue>
    </source>
</reference>
<feature type="compositionally biased region" description="Acidic residues" evidence="1">
    <location>
        <begin position="493"/>
        <end position="511"/>
    </location>
</feature>
<feature type="region of interest" description="Disordered" evidence="1">
    <location>
        <begin position="1"/>
        <end position="31"/>
    </location>
</feature>
<feature type="compositionally biased region" description="Polar residues" evidence="1">
    <location>
        <begin position="401"/>
        <end position="411"/>
    </location>
</feature>
<organism evidence="3 4">
    <name type="scientific">Ananas comosus</name>
    <name type="common">Pineapple</name>
    <name type="synonym">Ananas ananas</name>
    <dbReference type="NCBI Taxonomy" id="4615"/>
    <lineage>
        <taxon>Eukaryota</taxon>
        <taxon>Viridiplantae</taxon>
        <taxon>Streptophyta</taxon>
        <taxon>Embryophyta</taxon>
        <taxon>Tracheophyta</taxon>
        <taxon>Spermatophyta</taxon>
        <taxon>Magnoliopsida</taxon>
        <taxon>Liliopsida</taxon>
        <taxon>Poales</taxon>
        <taxon>Bromeliaceae</taxon>
        <taxon>Bromelioideae</taxon>
        <taxon>Ananas</taxon>
    </lineage>
</organism>
<evidence type="ECO:0000313" key="4">
    <source>
        <dbReference type="Proteomes" id="UP000092600"/>
    </source>
</evidence>
<dbReference type="SUPFAM" id="SSF140383">
    <property type="entry name" value="BSD domain-like"/>
    <property type="match status" value="1"/>
</dbReference>
<accession>A0A199ULL1</accession>
<dbReference type="SMART" id="SM00751">
    <property type="entry name" value="BSD"/>
    <property type="match status" value="1"/>
</dbReference>
<dbReference type="PANTHER" id="PTHR31923:SF4">
    <property type="entry name" value="BSD DOMAIN-CONTAINING PROTEIN"/>
    <property type="match status" value="1"/>
</dbReference>
<feature type="compositionally biased region" description="Basic residues" evidence="1">
    <location>
        <begin position="1"/>
        <end position="13"/>
    </location>
</feature>
<comment type="caution">
    <text evidence="3">The sequence shown here is derived from an EMBL/GenBank/DDBJ whole genome shotgun (WGS) entry which is preliminary data.</text>
</comment>
<feature type="region of interest" description="Disordered" evidence="1">
    <location>
        <begin position="382"/>
        <end position="422"/>
    </location>
</feature>
<gene>
    <name evidence="3" type="ORF">ACMD2_20206</name>
</gene>
<dbReference type="InterPro" id="IPR005607">
    <property type="entry name" value="BSD_dom"/>
</dbReference>
<dbReference type="Proteomes" id="UP000092600">
    <property type="component" value="Unassembled WGS sequence"/>
</dbReference>
<proteinExistence type="predicted"/>
<dbReference type="PANTHER" id="PTHR31923">
    <property type="entry name" value="BSD DOMAIN-CONTAINING PROTEIN"/>
    <property type="match status" value="1"/>
</dbReference>
<evidence type="ECO:0000313" key="3">
    <source>
        <dbReference type="EMBL" id="OAY65475.1"/>
    </source>
</evidence>
<feature type="region of interest" description="Disordered" evidence="1">
    <location>
        <begin position="151"/>
        <end position="182"/>
    </location>
</feature>
<feature type="region of interest" description="Disordered" evidence="1">
    <location>
        <begin position="445"/>
        <end position="511"/>
    </location>
</feature>
<name>A0A199ULL1_ANACO</name>